<dbReference type="EMBL" id="CM001231">
    <property type="protein sequence ID" value="EHA56234.1"/>
    <property type="molecule type" value="Genomic_DNA"/>
</dbReference>
<accession>G4MNB1</accession>
<evidence type="ECO:0000313" key="5">
    <source>
        <dbReference type="EMBL" id="EHA56234.1"/>
    </source>
</evidence>
<dbReference type="PANTHER" id="PTHR43775:SF20">
    <property type="entry name" value="HYBRID PKS-NRPS SYNTHETASE APDA"/>
    <property type="match status" value="1"/>
</dbReference>
<dbReference type="eggNOG" id="KOG1202">
    <property type="taxonomic scope" value="Eukaryota"/>
</dbReference>
<sequence>MGIFTGQGAQWPAMLAVACNSPESATLSGDKNVLEEILEILQDEQKFARLLLVDRAYHSHHMFPCSDPYITALNQCGCGVPDGQDKGLLKWYSSVRDGKLVGFADITPGYWRDNLVSPVLFSHASGQDTLENGLDVAVEVGPHPSLEAPASTIISACTAEEVPYTGCLQRGSDDVAIFAAALGYIWKRFAAFKPLDATAFVEAVHGASPTDMSKLVPAYAWDHTQVLWAGPRATKINFNSYTFTDIWPAFFEKARDRFSMHLDRMEFGKLDITKPPSEQGLKTHAYDLIIASSVLHATPKLVEGRRVHRWVARQADLCHGVHFGHRPALRRGEPCSQRHRRGCACRLVGVVV</sequence>
<keyword evidence="6" id="KW-1185">Reference proteome</keyword>
<dbReference type="InParanoid" id="G4MNB1"/>
<dbReference type="InterPro" id="IPR001227">
    <property type="entry name" value="Ac_transferase_dom_sf"/>
</dbReference>
<evidence type="ECO:0000256" key="2">
    <source>
        <dbReference type="ARBA" id="ARBA00022553"/>
    </source>
</evidence>
<dbReference type="Proteomes" id="UP000009058">
    <property type="component" value="Chromosome 1"/>
</dbReference>
<keyword evidence="2" id="KW-0597">Phosphoprotein</keyword>
<dbReference type="STRING" id="242507.G4MNB1"/>
<dbReference type="InterPro" id="IPR050091">
    <property type="entry name" value="PKS_NRPS_Biosynth_Enz"/>
</dbReference>
<dbReference type="VEuPathDB" id="FungiDB:MGG_14606"/>
<dbReference type="GO" id="GO:0006633">
    <property type="term" value="P:fatty acid biosynthetic process"/>
    <property type="evidence" value="ECO:0007669"/>
    <property type="project" value="TreeGrafter"/>
</dbReference>
<dbReference type="InterPro" id="IPR014043">
    <property type="entry name" value="Acyl_transferase_dom"/>
</dbReference>
<dbReference type="InterPro" id="IPR016035">
    <property type="entry name" value="Acyl_Trfase/lysoPLipase"/>
</dbReference>
<gene>
    <name evidence="5" type="ORF">MGG_14606</name>
</gene>
<evidence type="ECO:0000256" key="1">
    <source>
        <dbReference type="ARBA" id="ARBA00022450"/>
    </source>
</evidence>
<reference evidence="5 6" key="1">
    <citation type="journal article" date="2005" name="Nature">
        <title>The genome sequence of the rice blast fungus Magnaporthe grisea.</title>
        <authorList>
            <person name="Dean R.A."/>
            <person name="Talbot N.J."/>
            <person name="Ebbole D.J."/>
            <person name="Farman M.L."/>
            <person name="Mitchell T.K."/>
            <person name="Orbach M.J."/>
            <person name="Thon M."/>
            <person name="Kulkarni R."/>
            <person name="Xu J.R."/>
            <person name="Pan H."/>
            <person name="Read N.D."/>
            <person name="Lee Y.H."/>
            <person name="Carbone I."/>
            <person name="Brown D."/>
            <person name="Oh Y.Y."/>
            <person name="Donofrio N."/>
            <person name="Jeong J.S."/>
            <person name="Soanes D.M."/>
            <person name="Djonovic S."/>
            <person name="Kolomiets E."/>
            <person name="Rehmeyer C."/>
            <person name="Li W."/>
            <person name="Harding M."/>
            <person name="Kim S."/>
            <person name="Lebrun M.H."/>
            <person name="Bohnert H."/>
            <person name="Coughlan S."/>
            <person name="Butler J."/>
            <person name="Calvo S."/>
            <person name="Ma L.J."/>
            <person name="Nicol R."/>
            <person name="Purcell S."/>
            <person name="Nusbaum C."/>
            <person name="Galagan J.E."/>
            <person name="Birren B.W."/>
        </authorList>
    </citation>
    <scope>NUCLEOTIDE SEQUENCE [LARGE SCALE GENOMIC DNA]</scope>
    <source>
        <strain evidence="6">70-15 / ATCC MYA-4617 / FGSC 8958</strain>
    </source>
</reference>
<dbReference type="GO" id="GO:0004312">
    <property type="term" value="F:fatty acid synthase activity"/>
    <property type="evidence" value="ECO:0007669"/>
    <property type="project" value="TreeGrafter"/>
</dbReference>
<dbReference type="GO" id="GO:0044550">
    <property type="term" value="P:secondary metabolite biosynthetic process"/>
    <property type="evidence" value="ECO:0007669"/>
    <property type="project" value="TreeGrafter"/>
</dbReference>
<dbReference type="Gene3D" id="3.40.50.150">
    <property type="entry name" value="Vaccinia Virus protein VP39"/>
    <property type="match status" value="1"/>
</dbReference>
<dbReference type="GeneID" id="5050408"/>
<dbReference type="Gene3D" id="3.40.366.10">
    <property type="entry name" value="Malonyl-Coenzyme A Acyl Carrier Protein, domain 2"/>
    <property type="match status" value="1"/>
</dbReference>
<dbReference type="Pfam" id="PF00698">
    <property type="entry name" value="Acyl_transf_1"/>
    <property type="match status" value="1"/>
</dbReference>
<dbReference type="SUPFAM" id="SSF52151">
    <property type="entry name" value="FabD/lysophospholipase-like"/>
    <property type="match status" value="1"/>
</dbReference>
<dbReference type="SUPFAM" id="SSF53335">
    <property type="entry name" value="S-adenosyl-L-methionine-dependent methyltransferases"/>
    <property type="match status" value="1"/>
</dbReference>
<dbReference type="PANTHER" id="PTHR43775">
    <property type="entry name" value="FATTY ACID SYNTHASE"/>
    <property type="match status" value="1"/>
</dbReference>
<feature type="domain" description="Malonyl-CoA:ACP transacylase (MAT)" evidence="4">
    <location>
        <begin position="3"/>
        <end position="172"/>
    </location>
</feature>
<keyword evidence="3" id="KW-0808">Transferase</keyword>
<proteinExistence type="predicted"/>
<name>G4MNB1_PYRO7</name>
<dbReference type="SMR" id="G4MNB1"/>
<dbReference type="RefSeq" id="XP_003708846.1">
    <property type="nucleotide sequence ID" value="XM_003708798.1"/>
</dbReference>
<protein>
    <recommendedName>
        <fullName evidence="4">Malonyl-CoA:ACP transacylase (MAT) domain-containing protein</fullName>
    </recommendedName>
</protein>
<reference key="2">
    <citation type="submission" date="2011-05" db="EMBL/GenBank/DDBJ databases">
        <title>The Genome Sequence of Magnaporthe oryzae 70-15.</title>
        <authorList>
            <consortium name="The Broad Institute Genome Sequencing Platform"/>
            <person name="Ma L.-J."/>
            <person name="Dead R."/>
            <person name="Young S.K."/>
            <person name="Zeng Q."/>
            <person name="Gargeya S."/>
            <person name="Fitzgerald M."/>
            <person name="Haas B."/>
            <person name="Abouelleil A."/>
            <person name="Alvarado L."/>
            <person name="Arachchi H.M."/>
            <person name="Berlin A."/>
            <person name="Brown A."/>
            <person name="Chapman S.B."/>
            <person name="Chen Z."/>
            <person name="Dunbar C."/>
            <person name="Freedman E."/>
            <person name="Gearin G."/>
            <person name="Gellesch M."/>
            <person name="Goldberg J."/>
            <person name="Griggs A."/>
            <person name="Gujja S."/>
            <person name="Heiman D."/>
            <person name="Howarth C."/>
            <person name="Larson L."/>
            <person name="Lui A."/>
            <person name="MacDonald P.J.P."/>
            <person name="Mehta T."/>
            <person name="Montmayeur A."/>
            <person name="Murphy C."/>
            <person name="Neiman D."/>
            <person name="Pearson M."/>
            <person name="Priest M."/>
            <person name="Roberts A."/>
            <person name="Saif S."/>
            <person name="Shea T."/>
            <person name="Shenoy N."/>
            <person name="Sisk P."/>
            <person name="Stolte C."/>
            <person name="Sykes S."/>
            <person name="Yandava C."/>
            <person name="Wortman J."/>
            <person name="Nusbaum C."/>
            <person name="Birren B."/>
        </authorList>
    </citation>
    <scope>NUCLEOTIDE SEQUENCE</scope>
    <source>
        <strain>70-15</strain>
    </source>
</reference>
<evidence type="ECO:0000256" key="3">
    <source>
        <dbReference type="ARBA" id="ARBA00022679"/>
    </source>
</evidence>
<evidence type="ECO:0000313" key="6">
    <source>
        <dbReference type="Proteomes" id="UP000009058"/>
    </source>
</evidence>
<dbReference type="AlphaFoldDB" id="G4MNB1"/>
<keyword evidence="1" id="KW-0596">Phosphopantetheine</keyword>
<dbReference type="InterPro" id="IPR029063">
    <property type="entry name" value="SAM-dependent_MTases_sf"/>
</dbReference>
<dbReference type="Gene3D" id="3.30.70.250">
    <property type="entry name" value="Malonyl-CoA ACP transacylase, ACP-binding"/>
    <property type="match status" value="1"/>
</dbReference>
<dbReference type="KEGG" id="mgr:MGG_14606"/>
<dbReference type="OrthoDB" id="5414098at2759"/>
<evidence type="ECO:0000259" key="4">
    <source>
        <dbReference type="SMART" id="SM00827"/>
    </source>
</evidence>
<dbReference type="HOGENOM" id="CLU_787714_0_0_1"/>
<dbReference type="SMART" id="SM00827">
    <property type="entry name" value="PKS_AT"/>
    <property type="match status" value="1"/>
</dbReference>
<organism evidence="5 6">
    <name type="scientific">Pyricularia oryzae (strain 70-15 / ATCC MYA-4617 / FGSC 8958)</name>
    <name type="common">Rice blast fungus</name>
    <name type="synonym">Magnaporthe oryzae</name>
    <dbReference type="NCBI Taxonomy" id="242507"/>
    <lineage>
        <taxon>Eukaryota</taxon>
        <taxon>Fungi</taxon>
        <taxon>Dikarya</taxon>
        <taxon>Ascomycota</taxon>
        <taxon>Pezizomycotina</taxon>
        <taxon>Sordariomycetes</taxon>
        <taxon>Sordariomycetidae</taxon>
        <taxon>Magnaporthales</taxon>
        <taxon>Pyriculariaceae</taxon>
        <taxon>Pyricularia</taxon>
    </lineage>
</organism>